<dbReference type="OrthoDB" id="406505at2759"/>
<dbReference type="InterPro" id="IPR051477">
    <property type="entry name" value="Expansin_CellWall"/>
</dbReference>
<dbReference type="SUPFAM" id="SSF49590">
    <property type="entry name" value="PHL pollen allergen"/>
    <property type="match status" value="1"/>
</dbReference>
<dbReference type="PROSITE" id="PS50842">
    <property type="entry name" value="EXPANSIN_EG45"/>
    <property type="match status" value="1"/>
</dbReference>
<keyword evidence="6" id="KW-1185">Reference proteome</keyword>
<accession>A0A6A6W1W2</accession>
<dbReference type="Gene3D" id="2.60.40.760">
    <property type="entry name" value="Expansin, cellulose-binding-like domain"/>
    <property type="match status" value="1"/>
</dbReference>
<reference evidence="5" key="1">
    <citation type="journal article" date="2020" name="Stud. Mycol.">
        <title>101 Dothideomycetes genomes: a test case for predicting lifestyles and emergence of pathogens.</title>
        <authorList>
            <person name="Haridas S."/>
            <person name="Albert R."/>
            <person name="Binder M."/>
            <person name="Bloem J."/>
            <person name="Labutti K."/>
            <person name="Salamov A."/>
            <person name="Andreopoulos B."/>
            <person name="Baker S."/>
            <person name="Barry K."/>
            <person name="Bills G."/>
            <person name="Bluhm B."/>
            <person name="Cannon C."/>
            <person name="Castanera R."/>
            <person name="Culley D."/>
            <person name="Daum C."/>
            <person name="Ezra D."/>
            <person name="Gonzalez J."/>
            <person name="Henrissat B."/>
            <person name="Kuo A."/>
            <person name="Liang C."/>
            <person name="Lipzen A."/>
            <person name="Lutzoni F."/>
            <person name="Magnuson J."/>
            <person name="Mondo S."/>
            <person name="Nolan M."/>
            <person name="Ohm R."/>
            <person name="Pangilinan J."/>
            <person name="Park H.-J."/>
            <person name="Ramirez L."/>
            <person name="Alfaro M."/>
            <person name="Sun H."/>
            <person name="Tritt A."/>
            <person name="Yoshinaga Y."/>
            <person name="Zwiers L.-H."/>
            <person name="Turgeon B."/>
            <person name="Goodwin S."/>
            <person name="Spatafora J."/>
            <person name="Crous P."/>
            <person name="Grigoriev I."/>
        </authorList>
    </citation>
    <scope>NUCLEOTIDE SEQUENCE</scope>
    <source>
        <strain evidence="5">CBS 121739</strain>
    </source>
</reference>
<sequence>MRPSVRSCFAAVAFGAAASMAQDFCAPVTEYVTVTAVEPIASEVTTMETPSSDLMPATDVFAITTSESFCELSPVTITTTLEPTTITVYTSPTEPSVAETECSLSTVWETEILEPTTVTIYPSSIAMSSMDMHSIVSLQSDAAPEVAPTTKVTQDIPYGPSSPVVPAPTPTPSSVVESPSFVLVSQVEGTKTSSTLPAASQTHEDTTGYASKSGQATFYDGNVDGGMCSFTGYKIPSGIFGTALSDSNWDNAGACGACMEVTGPSGKKITAMVVDQCPGCGTNHLDLFREAFAELAEPSKGVIDVSWSIVPCGITSPITLKNKSGTSKYYFNIQVENSNVQVQKVDVSTDGGKTWKDTTRKDYNYFEIHEGTGTDSVSVKITSVGGKTITVHDVSCADSATMSAGSNF</sequence>
<dbReference type="InterPro" id="IPR036908">
    <property type="entry name" value="RlpA-like_sf"/>
</dbReference>
<feature type="domain" description="Expansin-like EG45" evidence="4">
    <location>
        <begin position="225"/>
        <end position="317"/>
    </location>
</feature>
<evidence type="ECO:0000313" key="5">
    <source>
        <dbReference type="EMBL" id="KAF2755994.1"/>
    </source>
</evidence>
<dbReference type="PANTHER" id="PTHR31836">
    <property type="match status" value="1"/>
</dbReference>
<dbReference type="Gene3D" id="2.40.40.10">
    <property type="entry name" value="RlpA-like domain"/>
    <property type="match status" value="1"/>
</dbReference>
<evidence type="ECO:0000256" key="2">
    <source>
        <dbReference type="SAM" id="MobiDB-lite"/>
    </source>
</evidence>
<dbReference type="CDD" id="cd22272">
    <property type="entry name" value="DPBB_EXLX1-like"/>
    <property type="match status" value="1"/>
</dbReference>
<keyword evidence="1 3" id="KW-0732">Signal</keyword>
<dbReference type="InterPro" id="IPR007112">
    <property type="entry name" value="Expansin/allergen_DPBB_dom"/>
</dbReference>
<dbReference type="Proteomes" id="UP000799437">
    <property type="component" value="Unassembled WGS sequence"/>
</dbReference>
<dbReference type="InterPro" id="IPR036749">
    <property type="entry name" value="Expansin_CBD_sf"/>
</dbReference>
<evidence type="ECO:0000313" key="6">
    <source>
        <dbReference type="Proteomes" id="UP000799437"/>
    </source>
</evidence>
<gene>
    <name evidence="5" type="ORF">EJ05DRAFT_502467</name>
</gene>
<dbReference type="InterPro" id="IPR009009">
    <property type="entry name" value="RlpA-like_DPBB"/>
</dbReference>
<evidence type="ECO:0000256" key="3">
    <source>
        <dbReference type="SAM" id="SignalP"/>
    </source>
</evidence>
<organism evidence="5 6">
    <name type="scientific">Pseudovirgaria hyperparasitica</name>
    <dbReference type="NCBI Taxonomy" id="470096"/>
    <lineage>
        <taxon>Eukaryota</taxon>
        <taxon>Fungi</taxon>
        <taxon>Dikarya</taxon>
        <taxon>Ascomycota</taxon>
        <taxon>Pezizomycotina</taxon>
        <taxon>Dothideomycetes</taxon>
        <taxon>Dothideomycetes incertae sedis</taxon>
        <taxon>Acrospermales</taxon>
        <taxon>Acrospermaceae</taxon>
        <taxon>Pseudovirgaria</taxon>
    </lineage>
</organism>
<dbReference type="Pfam" id="PF03330">
    <property type="entry name" value="DPBB_1"/>
    <property type="match status" value="1"/>
</dbReference>
<feature type="region of interest" description="Disordered" evidence="2">
    <location>
        <begin position="193"/>
        <end position="214"/>
    </location>
</feature>
<protein>
    <submittedName>
        <fullName evidence="5">Barwin-like endoglucanase</fullName>
    </submittedName>
</protein>
<name>A0A6A6W1W2_9PEZI</name>
<evidence type="ECO:0000256" key="1">
    <source>
        <dbReference type="ARBA" id="ARBA00022729"/>
    </source>
</evidence>
<feature type="chain" id="PRO_5025606609" evidence="3">
    <location>
        <begin position="22"/>
        <end position="408"/>
    </location>
</feature>
<feature type="signal peptide" evidence="3">
    <location>
        <begin position="1"/>
        <end position="21"/>
    </location>
</feature>
<dbReference type="EMBL" id="ML996576">
    <property type="protein sequence ID" value="KAF2755994.1"/>
    <property type="molecule type" value="Genomic_DNA"/>
</dbReference>
<proteinExistence type="predicted"/>
<dbReference type="PANTHER" id="PTHR31836:SF21">
    <property type="entry name" value="EXPANSIN-LIKE PROTEIN 7"/>
    <property type="match status" value="1"/>
</dbReference>
<dbReference type="AlphaFoldDB" id="A0A6A6W1W2"/>
<dbReference type="InterPro" id="IPR049818">
    <property type="entry name" value="Expansin_EXLX1-like"/>
</dbReference>
<dbReference type="NCBIfam" id="NF041144">
    <property type="entry name" value="expansin_EXLX1"/>
    <property type="match status" value="1"/>
</dbReference>
<evidence type="ECO:0000259" key="4">
    <source>
        <dbReference type="PROSITE" id="PS50842"/>
    </source>
</evidence>
<dbReference type="SUPFAM" id="SSF50685">
    <property type="entry name" value="Barwin-like endoglucanases"/>
    <property type="match status" value="1"/>
</dbReference>
<dbReference type="RefSeq" id="XP_033598445.1">
    <property type="nucleotide sequence ID" value="XM_033747263.1"/>
</dbReference>
<dbReference type="GeneID" id="54488317"/>